<keyword evidence="5" id="KW-0926">Vacuole</keyword>
<dbReference type="PROSITE" id="PS00758">
    <property type="entry name" value="ARGE_DAPE_CPG2_1"/>
    <property type="match status" value="1"/>
</dbReference>
<dbReference type="PANTHER" id="PTHR12147">
    <property type="entry name" value="METALLOPEPTIDASE M28 FAMILY MEMBER"/>
    <property type="match status" value="1"/>
</dbReference>
<feature type="transmembrane region" description="Helical" evidence="10">
    <location>
        <begin position="473"/>
        <end position="490"/>
    </location>
</feature>
<evidence type="ECO:0000256" key="8">
    <source>
        <dbReference type="ARBA" id="ARBA00023180"/>
    </source>
</evidence>
<evidence type="ECO:0000313" key="13">
    <source>
        <dbReference type="EMBL" id="NMW31327.1"/>
    </source>
</evidence>
<reference evidence="13 14" key="1">
    <citation type="submission" date="2020-04" db="EMBL/GenBank/DDBJ databases">
        <authorList>
            <person name="Liu A."/>
        </authorList>
    </citation>
    <scope>NUCLEOTIDE SEQUENCE [LARGE SCALE GENOMIC DNA]</scope>
    <source>
        <strain evidence="13 14">RZ02</strain>
    </source>
</reference>
<dbReference type="EMBL" id="JABCRE010000002">
    <property type="protein sequence ID" value="NMW31327.1"/>
    <property type="molecule type" value="Genomic_DNA"/>
</dbReference>
<comment type="caution">
    <text evidence="13">The sequence shown here is derived from an EMBL/GenBank/DDBJ whole genome shotgun (WGS) entry which is preliminary data.</text>
</comment>
<keyword evidence="6 13" id="KW-0378">Hydrolase</keyword>
<evidence type="ECO:0000313" key="14">
    <source>
        <dbReference type="Proteomes" id="UP000561181"/>
    </source>
</evidence>
<evidence type="ECO:0000259" key="12">
    <source>
        <dbReference type="Pfam" id="PF04389"/>
    </source>
</evidence>
<dbReference type="Proteomes" id="UP000561181">
    <property type="component" value="Unassembled WGS sequence"/>
</dbReference>
<keyword evidence="10" id="KW-0812">Transmembrane</keyword>
<evidence type="ECO:0000256" key="2">
    <source>
        <dbReference type="ARBA" id="ARBA00004128"/>
    </source>
</evidence>
<proteinExistence type="inferred from homology"/>
<dbReference type="AlphaFoldDB" id="A0A848QL37"/>
<dbReference type="RefSeq" id="WP_170010715.1">
    <property type="nucleotide sequence ID" value="NZ_JABCRE010000002.1"/>
</dbReference>
<feature type="transmembrane region" description="Helical" evidence="10">
    <location>
        <begin position="320"/>
        <end position="347"/>
    </location>
</feature>
<evidence type="ECO:0000256" key="1">
    <source>
        <dbReference type="ARBA" id="ARBA00003273"/>
    </source>
</evidence>
<keyword evidence="10" id="KW-0472">Membrane</keyword>
<dbReference type="Gene3D" id="3.40.630.10">
    <property type="entry name" value="Zn peptidases"/>
    <property type="match status" value="1"/>
</dbReference>
<feature type="transmembrane region" description="Helical" evidence="10">
    <location>
        <begin position="402"/>
        <end position="422"/>
    </location>
</feature>
<evidence type="ECO:0000256" key="6">
    <source>
        <dbReference type="ARBA" id="ARBA00022801"/>
    </source>
</evidence>
<dbReference type="InterPro" id="IPR007484">
    <property type="entry name" value="Peptidase_M28"/>
</dbReference>
<evidence type="ECO:0000256" key="10">
    <source>
        <dbReference type="SAM" id="Phobius"/>
    </source>
</evidence>
<dbReference type="GO" id="GO:0008235">
    <property type="term" value="F:metalloexopeptidase activity"/>
    <property type="evidence" value="ECO:0007669"/>
    <property type="project" value="InterPro"/>
</dbReference>
<evidence type="ECO:0000256" key="3">
    <source>
        <dbReference type="ARBA" id="ARBA00010918"/>
    </source>
</evidence>
<dbReference type="InterPro" id="IPR045175">
    <property type="entry name" value="M28_fam"/>
</dbReference>
<keyword evidence="14" id="KW-1185">Reference proteome</keyword>
<accession>A0A848QL37</accession>
<comment type="function">
    <text evidence="1">May be involved in vacuolar sorting and osmoregulation.</text>
</comment>
<dbReference type="GO" id="GO:0005774">
    <property type="term" value="C:vacuolar membrane"/>
    <property type="evidence" value="ECO:0007669"/>
    <property type="project" value="UniProtKB-SubCell"/>
</dbReference>
<dbReference type="PANTHER" id="PTHR12147:SF58">
    <property type="entry name" value="VACUOLAR MEMBRANE PROTEASE"/>
    <property type="match status" value="1"/>
</dbReference>
<dbReference type="InterPro" id="IPR001261">
    <property type="entry name" value="ArgE/DapE_CS"/>
</dbReference>
<feature type="chain" id="PRO_5032653917" description="Vacuolar membrane protease" evidence="11">
    <location>
        <begin position="28"/>
        <end position="562"/>
    </location>
</feature>
<dbReference type="SUPFAM" id="SSF53187">
    <property type="entry name" value="Zn-dependent exopeptidases"/>
    <property type="match status" value="1"/>
</dbReference>
<keyword evidence="8" id="KW-0325">Glycoprotein</keyword>
<sequence length="562" mass="58446">MERWKTACIALILGVGLAVLGTTPQPAAPIDSDPAGFSAARAMDHVRIIAAEPHPTGSQANADVRAYIIAEMREMGLEVSTTTGDVPDRSLDRFGHWSGTRPDALTLTNIIGVLPGNNRAAPAVALMAHHDTVWASPGAPDDTAGVASILETVRGVKASGILERDVIVVLTDGEELGLLGARQFFDSNPLSDRIGAIINLEARGGGGRTTLFQTSSQNGEAVDVYRQAVSRPGGSSLATFVYEALPNDTDLTPALERDYTAYNLSFIGRSGLYHSPKATPENLDQGSLQDMGEQTLSLTRALGNADELPQPSPNTTFFDAFGIILVSYGTAIGWVLFGVMAALHIYCLRGNGGGMAGTLRGLGASAVVIVGGGAVLYGLNIISGAASGEADYYDRLAAIPMLTGQALLICVAALAASAPLWAGRNGSAAGVLIALVLQIYAPITSYIVVWPFLLSGIAGAVATRFSGRWVEGVKAVCGALLLGFVLQYGFQLMQGVGPDLPAVTAVLAALMIPMLGTLIPAVNRRSAFAVTALCLVLASTIALWVRFDPVADTVAAYESLKG</sequence>
<gene>
    <name evidence="13" type="ORF">HKD42_04575</name>
</gene>
<feature type="domain" description="Peptidase M28" evidence="12">
    <location>
        <begin position="109"/>
        <end position="297"/>
    </location>
</feature>
<dbReference type="Pfam" id="PF04389">
    <property type="entry name" value="Peptidase_M28"/>
    <property type="match status" value="1"/>
</dbReference>
<evidence type="ECO:0000256" key="5">
    <source>
        <dbReference type="ARBA" id="ARBA00022554"/>
    </source>
</evidence>
<dbReference type="GO" id="GO:0006508">
    <property type="term" value="P:proteolysis"/>
    <property type="evidence" value="ECO:0007669"/>
    <property type="project" value="InterPro"/>
</dbReference>
<keyword evidence="7 10" id="KW-1133">Transmembrane helix</keyword>
<protein>
    <recommendedName>
        <fullName evidence="4">Vacuolar membrane protease</fullName>
    </recommendedName>
    <alternativeName>
        <fullName evidence="9">FXNA-related family protease 1</fullName>
    </alternativeName>
</protein>
<keyword evidence="11" id="KW-0732">Signal</keyword>
<comment type="subcellular location">
    <subcellularLocation>
        <location evidence="2">Vacuole membrane</location>
        <topology evidence="2">Multi-pass membrane protein</topology>
    </subcellularLocation>
</comment>
<feature type="signal peptide" evidence="11">
    <location>
        <begin position="1"/>
        <end position="27"/>
    </location>
</feature>
<feature type="transmembrane region" description="Helical" evidence="10">
    <location>
        <begin position="502"/>
        <end position="521"/>
    </location>
</feature>
<evidence type="ECO:0000256" key="4">
    <source>
        <dbReference type="ARBA" id="ARBA00017435"/>
    </source>
</evidence>
<name>A0A848QL37_9SPHN</name>
<evidence type="ECO:0000256" key="11">
    <source>
        <dbReference type="SAM" id="SignalP"/>
    </source>
</evidence>
<feature type="transmembrane region" description="Helical" evidence="10">
    <location>
        <begin position="527"/>
        <end position="545"/>
    </location>
</feature>
<evidence type="ECO:0000256" key="7">
    <source>
        <dbReference type="ARBA" id="ARBA00022989"/>
    </source>
</evidence>
<feature type="transmembrane region" description="Helical" evidence="10">
    <location>
        <begin position="359"/>
        <end position="382"/>
    </location>
</feature>
<comment type="similarity">
    <text evidence="3">Belongs to the peptidase M28 family.</text>
</comment>
<organism evidence="13 14">
    <name type="scientific">Pontixanthobacter rizhaonensis</name>
    <dbReference type="NCBI Taxonomy" id="2730337"/>
    <lineage>
        <taxon>Bacteria</taxon>
        <taxon>Pseudomonadati</taxon>
        <taxon>Pseudomonadota</taxon>
        <taxon>Alphaproteobacteria</taxon>
        <taxon>Sphingomonadales</taxon>
        <taxon>Erythrobacteraceae</taxon>
        <taxon>Pontixanthobacter</taxon>
    </lineage>
</organism>
<evidence type="ECO:0000256" key="9">
    <source>
        <dbReference type="ARBA" id="ARBA00031512"/>
    </source>
</evidence>
<feature type="transmembrane region" description="Helical" evidence="10">
    <location>
        <begin position="429"/>
        <end position="453"/>
    </location>
</feature>